<name>A0A7C3UYY8_9BACT</name>
<keyword evidence="9 14" id="KW-0456">Lyase</keyword>
<dbReference type="EMBL" id="DTMF01000189">
    <property type="protein sequence ID" value="HGF34223.1"/>
    <property type="molecule type" value="Genomic_DNA"/>
</dbReference>
<dbReference type="InterPro" id="IPR050147">
    <property type="entry name" value="Ser/Thr_Dehydratase"/>
</dbReference>
<dbReference type="NCBIfam" id="TIGR00260">
    <property type="entry name" value="thrC"/>
    <property type="match status" value="1"/>
</dbReference>
<protein>
    <recommendedName>
        <fullName evidence="5 11">Threonine synthase</fullName>
        <ecNumber evidence="4 11">4.2.3.1</ecNumber>
    </recommendedName>
</protein>
<dbReference type="InterPro" id="IPR004450">
    <property type="entry name" value="Thr_synthase-like"/>
</dbReference>
<evidence type="ECO:0000256" key="8">
    <source>
        <dbReference type="ARBA" id="ARBA00022898"/>
    </source>
</evidence>
<evidence type="ECO:0000256" key="7">
    <source>
        <dbReference type="ARBA" id="ARBA00022697"/>
    </source>
</evidence>
<dbReference type="Pfam" id="PF00291">
    <property type="entry name" value="PALP"/>
    <property type="match status" value="1"/>
</dbReference>
<accession>A0A7C3UYY8</accession>
<dbReference type="GO" id="GO:0004795">
    <property type="term" value="F:threonine synthase activity"/>
    <property type="evidence" value="ECO:0007669"/>
    <property type="project" value="UniProtKB-UniRule"/>
</dbReference>
<feature type="modified residue" description="N6-(pyridoxal phosphate)lysine" evidence="12">
    <location>
        <position position="154"/>
    </location>
</feature>
<dbReference type="InterPro" id="IPR001926">
    <property type="entry name" value="TrpB-like_PALP"/>
</dbReference>
<dbReference type="InterPro" id="IPR000634">
    <property type="entry name" value="Ser/Thr_deHydtase_PyrdxlP-BS"/>
</dbReference>
<feature type="domain" description="Tryptophan synthase beta chain-like PALP" evidence="13">
    <location>
        <begin position="118"/>
        <end position="433"/>
    </location>
</feature>
<dbReference type="GO" id="GO:0030170">
    <property type="term" value="F:pyridoxal phosphate binding"/>
    <property type="evidence" value="ECO:0007669"/>
    <property type="project" value="InterPro"/>
</dbReference>
<comment type="catalytic activity">
    <reaction evidence="10">
        <text>O-phospho-L-homoserine + H2O = L-threonine + phosphate</text>
        <dbReference type="Rhea" id="RHEA:10840"/>
        <dbReference type="ChEBI" id="CHEBI:15377"/>
        <dbReference type="ChEBI" id="CHEBI:43474"/>
        <dbReference type="ChEBI" id="CHEBI:57590"/>
        <dbReference type="ChEBI" id="CHEBI:57926"/>
        <dbReference type="EC" id="4.2.3.1"/>
    </reaction>
</comment>
<evidence type="ECO:0000256" key="10">
    <source>
        <dbReference type="ARBA" id="ARBA00049144"/>
    </source>
</evidence>
<dbReference type="GO" id="GO:0006565">
    <property type="term" value="P:L-serine catabolic process"/>
    <property type="evidence" value="ECO:0007669"/>
    <property type="project" value="TreeGrafter"/>
</dbReference>
<comment type="caution">
    <text evidence="14">The sequence shown here is derived from an EMBL/GenBank/DDBJ whole genome shotgun (WGS) entry which is preliminary data.</text>
</comment>
<evidence type="ECO:0000259" key="13">
    <source>
        <dbReference type="Pfam" id="PF00291"/>
    </source>
</evidence>
<evidence type="ECO:0000256" key="3">
    <source>
        <dbReference type="ARBA" id="ARBA00005517"/>
    </source>
</evidence>
<dbReference type="PANTHER" id="PTHR48078">
    <property type="entry name" value="THREONINE DEHYDRATASE, MITOCHONDRIAL-RELATED"/>
    <property type="match status" value="1"/>
</dbReference>
<dbReference type="GO" id="GO:0004794">
    <property type="term" value="F:threonine deaminase activity"/>
    <property type="evidence" value="ECO:0007669"/>
    <property type="project" value="TreeGrafter"/>
</dbReference>
<dbReference type="SUPFAM" id="SSF53686">
    <property type="entry name" value="Tryptophan synthase beta subunit-like PLP-dependent enzymes"/>
    <property type="match status" value="1"/>
</dbReference>
<keyword evidence="6" id="KW-0028">Amino-acid biosynthesis</keyword>
<dbReference type="PANTHER" id="PTHR48078:SF6">
    <property type="entry name" value="L-THREONINE DEHYDRATASE CATABOLIC TDCB"/>
    <property type="match status" value="1"/>
</dbReference>
<dbReference type="EC" id="4.2.3.1" evidence="4 11"/>
<dbReference type="UniPathway" id="UPA00050">
    <property type="reaction ID" value="UER00065"/>
</dbReference>
<evidence type="ECO:0000256" key="1">
    <source>
        <dbReference type="ARBA" id="ARBA00001933"/>
    </source>
</evidence>
<dbReference type="Gene3D" id="3.40.50.1100">
    <property type="match status" value="2"/>
</dbReference>
<organism evidence="14">
    <name type="scientific">Desulfobacca acetoxidans</name>
    <dbReference type="NCBI Taxonomy" id="60893"/>
    <lineage>
        <taxon>Bacteria</taxon>
        <taxon>Pseudomonadati</taxon>
        <taxon>Thermodesulfobacteriota</taxon>
        <taxon>Desulfobaccia</taxon>
        <taxon>Desulfobaccales</taxon>
        <taxon>Desulfobaccaceae</taxon>
        <taxon>Desulfobacca</taxon>
    </lineage>
</organism>
<dbReference type="InterPro" id="IPR036052">
    <property type="entry name" value="TrpB-like_PALP_sf"/>
</dbReference>
<evidence type="ECO:0000256" key="11">
    <source>
        <dbReference type="NCBIfam" id="TIGR00260"/>
    </source>
</evidence>
<evidence type="ECO:0000256" key="5">
    <source>
        <dbReference type="ARBA" id="ARBA00018679"/>
    </source>
</evidence>
<dbReference type="GO" id="GO:0003941">
    <property type="term" value="F:L-serine ammonia-lyase activity"/>
    <property type="evidence" value="ECO:0007669"/>
    <property type="project" value="TreeGrafter"/>
</dbReference>
<evidence type="ECO:0000256" key="9">
    <source>
        <dbReference type="ARBA" id="ARBA00023239"/>
    </source>
</evidence>
<gene>
    <name evidence="14" type="primary">thrC</name>
    <name evidence="14" type="ORF">ENW96_07515</name>
</gene>
<comment type="pathway">
    <text evidence="2">Amino-acid biosynthesis; L-threonine biosynthesis; L-threonine from L-aspartate: step 5/5.</text>
</comment>
<dbReference type="AlphaFoldDB" id="A0A7C3UYY8"/>
<dbReference type="PROSITE" id="PS00165">
    <property type="entry name" value="DEHYDRATASE_SER_THR"/>
    <property type="match status" value="1"/>
</dbReference>
<sequence length="502" mass="54769">MIKDNRPYPSQGATLKISEFPGEIQDALIPAASGDLAYQCLECGAEYDITELLYTCPQCRGLFLLVDRNEARLKEKPGAFWRKLFDYRKMLNVPALKGVFLFYELIAPIIPLENIIYLGEGHTPQVAANDDLAAEVGRPFYFKNDGQNPSASFKDRGMAAALSYLNFLVSSRNLGKILSICASTGDTSAAAALYGAYLGDKIASAVILPHSKVTPQQLSQPLGSGAKVLEIPGVFDDCMKVVEALADNYQVALLNSKNSWRIRGQESYAFEIAQWFDYDLAGKAVVVPIGNAGNITAVMQGFLRLHDLGIIDTLPRVIGVQSKHANPVFLYYLEPDRAKRVFRPVTVTPSVAQAAMIGSPVSMPRVIRLVEEYRGRAGEGSVVVVQVSEQESMDSMLLANRHGHIACTQGGESLAGFRAAVAAGLVDREEVAVLDATAHHLKFIGFQEMYFNNTFPPEFEVTPKPEYQNRPQLLTPKTGDPGAKVADLAAQIATLLGLTPRR</sequence>
<evidence type="ECO:0000256" key="12">
    <source>
        <dbReference type="PIRSR" id="PIRSR604450-51"/>
    </source>
</evidence>
<keyword evidence="7" id="KW-0791">Threonine biosynthesis</keyword>
<evidence type="ECO:0000256" key="6">
    <source>
        <dbReference type="ARBA" id="ARBA00022605"/>
    </source>
</evidence>
<reference evidence="14" key="1">
    <citation type="journal article" date="2020" name="mSystems">
        <title>Genome- and Community-Level Interaction Insights into Carbon Utilization and Element Cycling Functions of Hydrothermarchaeota in Hydrothermal Sediment.</title>
        <authorList>
            <person name="Zhou Z."/>
            <person name="Liu Y."/>
            <person name="Xu W."/>
            <person name="Pan J."/>
            <person name="Luo Z.H."/>
            <person name="Li M."/>
        </authorList>
    </citation>
    <scope>NUCLEOTIDE SEQUENCE [LARGE SCALE GENOMIC DNA]</scope>
    <source>
        <strain evidence="14">SpSt-897</strain>
    </source>
</reference>
<comment type="cofactor">
    <cofactor evidence="1 12">
        <name>pyridoxal 5'-phosphate</name>
        <dbReference type="ChEBI" id="CHEBI:597326"/>
    </cofactor>
</comment>
<evidence type="ECO:0000256" key="2">
    <source>
        <dbReference type="ARBA" id="ARBA00004979"/>
    </source>
</evidence>
<comment type="similarity">
    <text evidence="3">Belongs to the threonine synthase family.</text>
</comment>
<dbReference type="GO" id="GO:0009097">
    <property type="term" value="P:isoleucine biosynthetic process"/>
    <property type="evidence" value="ECO:0007669"/>
    <property type="project" value="TreeGrafter"/>
</dbReference>
<dbReference type="GO" id="GO:0006567">
    <property type="term" value="P:L-threonine catabolic process"/>
    <property type="evidence" value="ECO:0007669"/>
    <property type="project" value="TreeGrafter"/>
</dbReference>
<evidence type="ECO:0000313" key="14">
    <source>
        <dbReference type="EMBL" id="HGF34223.1"/>
    </source>
</evidence>
<dbReference type="GO" id="GO:0009088">
    <property type="term" value="P:threonine biosynthetic process"/>
    <property type="evidence" value="ECO:0007669"/>
    <property type="project" value="UniProtKB-UniRule"/>
</dbReference>
<keyword evidence="8 12" id="KW-0663">Pyridoxal phosphate</keyword>
<proteinExistence type="inferred from homology"/>
<evidence type="ECO:0000256" key="4">
    <source>
        <dbReference type="ARBA" id="ARBA00013028"/>
    </source>
</evidence>